<protein>
    <submittedName>
        <fullName evidence="3">Glycosyl transferase, family 2</fullName>
    </submittedName>
</protein>
<keyword evidence="1" id="KW-0175">Coiled coil</keyword>
<feature type="domain" description="TOD1/MUCI70 glycosyltransferase-like" evidence="2">
    <location>
        <begin position="127"/>
        <end position="285"/>
    </location>
</feature>
<dbReference type="PANTHER" id="PTHR12956">
    <property type="entry name" value="ALKALINE CERAMIDASE-RELATED"/>
    <property type="match status" value="1"/>
</dbReference>
<sequence>MDESKIIKKLVEDYEKAQRALNDLNSQYNSEEYLLGRKIWTTWWLRFIGIAYDLVRSMKSRISYKSWQSLNTARIKNNINYTNTLALYNYKIAIYTCITGKYDYPQEPLLKPDNVDYIIVTDDPLLSTGAWKSIDIRTIKGVPPLDDSRVSRYIKLHPHLFLNDYDYSIYIDANIKTVGDMRYLIYLLNQYGCIASLHRHRDCIYEELKACIRLKKGDPEIMRKQIDSYRNAAMPEHYGLIEANLLVRDHHNPACIEIMEKWWQEIAKHSGRDQLSLPFVLWKMGIPASEIGRISDNVYKMAMIRIEPHPKS</sequence>
<dbReference type="GO" id="GO:0016740">
    <property type="term" value="F:transferase activity"/>
    <property type="evidence" value="ECO:0007669"/>
    <property type="project" value="UniProtKB-KW"/>
</dbReference>
<accession>A0A0W8FVE5</accession>
<dbReference type="PANTHER" id="PTHR12956:SF17">
    <property type="entry name" value="OS01G0749100 PROTEIN"/>
    <property type="match status" value="1"/>
</dbReference>
<dbReference type="AlphaFoldDB" id="A0A0W8FVE5"/>
<evidence type="ECO:0000256" key="1">
    <source>
        <dbReference type="SAM" id="Coils"/>
    </source>
</evidence>
<keyword evidence="3" id="KW-0808">Transferase</keyword>
<proteinExistence type="predicted"/>
<dbReference type="InterPro" id="IPR048354">
    <property type="entry name" value="TOD1_MUCI70_glycTrfase_dom"/>
</dbReference>
<comment type="caution">
    <text evidence="3">The sequence shown here is derived from an EMBL/GenBank/DDBJ whole genome shotgun (WGS) entry which is preliminary data.</text>
</comment>
<name>A0A0W8FVE5_9ZZZZ</name>
<dbReference type="Pfam" id="PF04765">
    <property type="entry name" value="TOD1_MUCI70"/>
    <property type="match status" value="1"/>
</dbReference>
<organism evidence="3">
    <name type="scientific">hydrocarbon metagenome</name>
    <dbReference type="NCBI Taxonomy" id="938273"/>
    <lineage>
        <taxon>unclassified sequences</taxon>
        <taxon>metagenomes</taxon>
        <taxon>ecological metagenomes</taxon>
    </lineage>
</organism>
<evidence type="ECO:0000259" key="2">
    <source>
        <dbReference type="Pfam" id="PF04765"/>
    </source>
</evidence>
<feature type="coiled-coil region" evidence="1">
    <location>
        <begin position="7"/>
        <end position="34"/>
    </location>
</feature>
<evidence type="ECO:0000313" key="3">
    <source>
        <dbReference type="EMBL" id="KUG24227.1"/>
    </source>
</evidence>
<gene>
    <name evidence="3" type="ORF">ASZ90_005947</name>
</gene>
<reference evidence="3" key="1">
    <citation type="journal article" date="2015" name="Proc. Natl. Acad. Sci. U.S.A.">
        <title>Networks of energetic and metabolic interactions define dynamics in microbial communities.</title>
        <authorList>
            <person name="Embree M."/>
            <person name="Liu J.K."/>
            <person name="Al-Bassam M.M."/>
            <person name="Zengler K."/>
        </authorList>
    </citation>
    <scope>NUCLEOTIDE SEQUENCE</scope>
</reference>
<dbReference type="InterPro" id="IPR006852">
    <property type="entry name" value="TOD1_MUCI70"/>
</dbReference>
<dbReference type="EMBL" id="LNQE01000856">
    <property type="protein sequence ID" value="KUG24227.1"/>
    <property type="molecule type" value="Genomic_DNA"/>
</dbReference>